<comment type="similarity">
    <text evidence="2 15">In the N-terminal section; belongs to the cytochrome P450 family.</text>
</comment>
<evidence type="ECO:0000256" key="3">
    <source>
        <dbReference type="ARBA" id="ARBA00022448"/>
    </source>
</evidence>
<proteinExistence type="inferred from homology"/>
<feature type="domain" description="Flavodoxin-like" evidence="18">
    <location>
        <begin position="494"/>
        <end position="633"/>
    </location>
</feature>
<dbReference type="PROSITE" id="PS51384">
    <property type="entry name" value="FAD_FR"/>
    <property type="match status" value="1"/>
</dbReference>
<dbReference type="PANTHER" id="PTHR19384">
    <property type="entry name" value="NITRIC OXIDE SYNTHASE-RELATED"/>
    <property type="match status" value="1"/>
</dbReference>
<dbReference type="InterPro" id="IPR029039">
    <property type="entry name" value="Flavoprotein-like_sf"/>
</dbReference>
<dbReference type="PIRSF" id="PIRSF000209">
    <property type="entry name" value="Bifunctional_P450_P450R"/>
    <property type="match status" value="1"/>
</dbReference>
<evidence type="ECO:0000256" key="9">
    <source>
        <dbReference type="ARBA" id="ARBA00022857"/>
    </source>
</evidence>
<dbReference type="GO" id="GO:0003958">
    <property type="term" value="F:NADPH-hemoprotein reductase activity"/>
    <property type="evidence" value="ECO:0007669"/>
    <property type="project" value="UniProtKB-UniRule"/>
</dbReference>
<evidence type="ECO:0000256" key="8">
    <source>
        <dbReference type="ARBA" id="ARBA00022827"/>
    </source>
</evidence>
<dbReference type="PROSITE" id="PS50902">
    <property type="entry name" value="FLAVODOXIN_LIKE"/>
    <property type="match status" value="1"/>
</dbReference>
<dbReference type="PRINTS" id="PR00371">
    <property type="entry name" value="FPNCR"/>
</dbReference>
<dbReference type="Gene3D" id="3.40.50.360">
    <property type="match status" value="1"/>
</dbReference>
<evidence type="ECO:0000256" key="15">
    <source>
        <dbReference type="PIRNR" id="PIRNR000209"/>
    </source>
</evidence>
<keyword evidence="7 15" id="KW-0479">Metal-binding</keyword>
<reference evidence="20 21" key="1">
    <citation type="submission" date="2017-05" db="EMBL/GenBank/DDBJ databases">
        <title>Draft genome sequence of Elsinoe australis.</title>
        <authorList>
            <person name="Cheng Q."/>
        </authorList>
    </citation>
    <scope>NUCLEOTIDE SEQUENCE [LARGE SCALE GENOMIC DNA]</scope>
    <source>
        <strain evidence="20 21">NL1</strain>
    </source>
</reference>
<comment type="cofactor">
    <cofactor evidence="15">
        <name>FAD</name>
        <dbReference type="ChEBI" id="CHEBI:57692"/>
    </cofactor>
    <cofactor evidence="15">
        <name>FMN</name>
        <dbReference type="ChEBI" id="CHEBI:58210"/>
    </cofactor>
</comment>
<evidence type="ECO:0000313" key="21">
    <source>
        <dbReference type="Proteomes" id="UP000243723"/>
    </source>
</evidence>
<dbReference type="EC" id="1.6.2.4" evidence="15"/>
<evidence type="ECO:0000256" key="12">
    <source>
        <dbReference type="ARBA" id="ARBA00023004"/>
    </source>
</evidence>
<keyword evidence="3 15" id="KW-0813">Transport</keyword>
<organism evidence="20 21">
    <name type="scientific">Elsinoe australis</name>
    <dbReference type="NCBI Taxonomy" id="40998"/>
    <lineage>
        <taxon>Eukaryota</taxon>
        <taxon>Fungi</taxon>
        <taxon>Dikarya</taxon>
        <taxon>Ascomycota</taxon>
        <taxon>Pezizomycotina</taxon>
        <taxon>Dothideomycetes</taxon>
        <taxon>Dothideomycetidae</taxon>
        <taxon>Myriangiales</taxon>
        <taxon>Elsinoaceae</taxon>
        <taxon>Elsinoe</taxon>
    </lineage>
</organism>
<comment type="caution">
    <text evidence="20">The sequence shown here is derived from an EMBL/GenBank/DDBJ whole genome shotgun (WGS) entry which is preliminary data.</text>
</comment>
<dbReference type="AlphaFoldDB" id="A0A2P7YCC4"/>
<dbReference type="Pfam" id="PF00175">
    <property type="entry name" value="NAD_binding_1"/>
    <property type="match status" value="1"/>
</dbReference>
<evidence type="ECO:0000259" key="18">
    <source>
        <dbReference type="PROSITE" id="PS50902"/>
    </source>
</evidence>
<dbReference type="PANTHER" id="PTHR19384:SF127">
    <property type="entry name" value="BIFUNCTIONAL CYTOCHROME P450_NADPH--P450 REDUCTASE"/>
    <property type="match status" value="1"/>
</dbReference>
<keyword evidence="9 15" id="KW-0521">NADP</keyword>
<keyword evidence="12 15" id="KW-0408">Iron</keyword>
<dbReference type="InterPro" id="IPR017927">
    <property type="entry name" value="FAD-bd_FR_type"/>
</dbReference>
<keyword evidence="8 15" id="KW-0274">FAD</keyword>
<dbReference type="SUPFAM" id="SSF63380">
    <property type="entry name" value="Riboflavin synthase domain-like"/>
    <property type="match status" value="1"/>
</dbReference>
<dbReference type="Gene3D" id="2.40.30.10">
    <property type="entry name" value="Translation factors"/>
    <property type="match status" value="1"/>
</dbReference>
<evidence type="ECO:0000256" key="16">
    <source>
        <dbReference type="PIRSR" id="PIRSR000209-1"/>
    </source>
</evidence>
<keyword evidence="5 15" id="KW-0285">Flavoprotein</keyword>
<dbReference type="Pfam" id="PF00067">
    <property type="entry name" value="p450"/>
    <property type="match status" value="1"/>
</dbReference>
<dbReference type="InterPro" id="IPR023173">
    <property type="entry name" value="NADPH_Cyt_P450_Rdtase_alpha"/>
</dbReference>
<dbReference type="GO" id="GO:0020037">
    <property type="term" value="F:heme binding"/>
    <property type="evidence" value="ECO:0007669"/>
    <property type="project" value="UniProtKB-UniRule"/>
</dbReference>
<dbReference type="Pfam" id="PF00258">
    <property type="entry name" value="Flavodoxin_1"/>
    <property type="match status" value="1"/>
</dbReference>
<evidence type="ECO:0000256" key="6">
    <source>
        <dbReference type="ARBA" id="ARBA00022643"/>
    </source>
</evidence>
<keyword evidence="4 15" id="KW-0349">Heme</keyword>
<evidence type="ECO:0000256" key="5">
    <source>
        <dbReference type="ARBA" id="ARBA00022630"/>
    </source>
</evidence>
<dbReference type="Pfam" id="PF00667">
    <property type="entry name" value="FAD_binding_1"/>
    <property type="match status" value="1"/>
</dbReference>
<feature type="compositionally biased region" description="Basic and acidic residues" evidence="17">
    <location>
        <begin position="468"/>
        <end position="477"/>
    </location>
</feature>
<evidence type="ECO:0000256" key="14">
    <source>
        <dbReference type="ARBA" id="ARBA00049342"/>
    </source>
</evidence>
<evidence type="ECO:0000256" key="17">
    <source>
        <dbReference type="SAM" id="MobiDB-lite"/>
    </source>
</evidence>
<dbReference type="OrthoDB" id="1470350at2759"/>
<dbReference type="InterPro" id="IPR017972">
    <property type="entry name" value="Cyt_P450_CS"/>
</dbReference>
<evidence type="ECO:0000259" key="19">
    <source>
        <dbReference type="PROSITE" id="PS51384"/>
    </source>
</evidence>
<evidence type="ECO:0000256" key="7">
    <source>
        <dbReference type="ARBA" id="ARBA00022723"/>
    </source>
</evidence>
<dbReference type="CDD" id="cd11068">
    <property type="entry name" value="CYP120A1"/>
    <property type="match status" value="1"/>
</dbReference>
<evidence type="ECO:0000256" key="13">
    <source>
        <dbReference type="ARBA" id="ARBA00023033"/>
    </source>
</evidence>
<evidence type="ECO:0000313" key="20">
    <source>
        <dbReference type="EMBL" id="PSK33610.1"/>
    </source>
</evidence>
<comment type="catalytic activity">
    <reaction evidence="15">
        <text>an organic molecule + reduced [NADPH--hemoprotein reductase] + O2 = an alcohol + oxidized [NADPH--hemoprotein reductase] + H2O + H(+)</text>
        <dbReference type="Rhea" id="RHEA:17149"/>
        <dbReference type="Rhea" id="RHEA-COMP:11964"/>
        <dbReference type="Rhea" id="RHEA-COMP:11965"/>
        <dbReference type="ChEBI" id="CHEBI:15377"/>
        <dbReference type="ChEBI" id="CHEBI:15378"/>
        <dbReference type="ChEBI" id="CHEBI:15379"/>
        <dbReference type="ChEBI" id="CHEBI:30879"/>
        <dbReference type="ChEBI" id="CHEBI:57618"/>
        <dbReference type="ChEBI" id="CHEBI:58210"/>
        <dbReference type="ChEBI" id="CHEBI:142491"/>
        <dbReference type="EC" id="1.14.14.1"/>
    </reaction>
</comment>
<dbReference type="Gene3D" id="1.10.630.10">
    <property type="entry name" value="Cytochrome P450"/>
    <property type="match status" value="1"/>
</dbReference>
<dbReference type="CDD" id="cd06206">
    <property type="entry name" value="bifunctional_CYPOR"/>
    <property type="match status" value="1"/>
</dbReference>
<keyword evidence="11 15" id="KW-0560">Oxidoreductase</keyword>
<dbReference type="FunFam" id="1.10.630.10:FF:000040">
    <property type="entry name" value="Bifunctional cytochrome P450/NADPH--P450 reductase"/>
    <property type="match status" value="1"/>
</dbReference>
<dbReference type="Gene3D" id="3.40.50.80">
    <property type="entry name" value="Nucleotide-binding domain of ferredoxin-NADP reductase (FNR) module"/>
    <property type="match status" value="1"/>
</dbReference>
<dbReference type="GO" id="GO:0005829">
    <property type="term" value="C:cytosol"/>
    <property type="evidence" value="ECO:0007669"/>
    <property type="project" value="TreeGrafter"/>
</dbReference>
<sequence>MSTPIPTPPGLPLLGNVFSINPEYPIDSLSQLAELHGPIYRLNIIGNERLVVNSHALFEELCDEKRFQKSVSGPLEQIRNGVRDGLFTAYPGEHNWEVAHRTLMPAFGPLPIRSMFSEMHDIASQLVLKWARFGPSTDIDVTSDFTRLTLDTIALCAMGTRFNSFYHEEMYPFVDAMVGLLVESGNRSRRPGIADRFMRAEKQKYDRDIALLQKTAMDLVEERRRNPTDKHDLLNAMLNGRDPKTGEGLSTDSIVNNMITFLIAGHETTSGLLSFLFVELLQNPDAYRKAQKEVDSVVGTAPVTVDHMSKFPYLTACLREALRLHPTAPGFSVSAKQDEVIGGEYFIKSGQTALCFLVKIQTDPEVYGEDADKFRPERMMEENFAKLPKNAWKPFGNGVRGCIGRPFAWQEALLTVALLLQTFDFTASDPNYQLKIQSTLTIKPKDFHMRAKLRRPDSLNSLAFGGAEADHAKEATKQRQSKPETGLSKDAPTLSIFYGSNTGTCESLASSLASSAAAHGFNSKVDILDKATEALPKNQPTVIITASYEGQPPDNAGRFVGWLEEEKTTIEGTKYAVFGCGNRDWVSTYQRIPTLVDDKLAEKGATRLTERGFADANDGEIFNAFDTWADGNLWPALQKTYGTSDVATEQEELGLNVKLETTGRSTRLRQDLQQAMVTQSRLLTAAGKPAKRHIELQLPTGATYKAGDYLAVLPLNPIANVRRAMARFSLPWDATIELDSDAKTTIPTGRPVSAFDVLSAFVELSQPATAKQLRAVSETIPDAALASELRDLSGPNFSTVQANTTSLLDILEQYPTATFTLGQFLAALPAMRTRQYSISSSPLASPGKVTLTYSVLDVPSSSASPAEEPNTSATSPTTKRHLGVCSTYLSQLQTGDVIQVALRPSHTGFHLPVDAAKPIIMACAGTGLAPFRAFVQERAEKIKAGNKLAPALLFYGCRSPDEDDLYREEMDKWEQERAVSVKRAYSVAKEKSEGCAYVQDRIWREREEAVRLFKEGAGLYVCGSGRVGKSVGDVIMKIRMEARGIGEAEAQEWLTGIRGERYWADIFS</sequence>
<dbReference type="GO" id="GO:0005506">
    <property type="term" value="F:iron ion binding"/>
    <property type="evidence" value="ECO:0007669"/>
    <property type="project" value="UniProtKB-UniRule"/>
</dbReference>
<dbReference type="PROSITE" id="PS00086">
    <property type="entry name" value="CYTOCHROME_P450"/>
    <property type="match status" value="1"/>
</dbReference>
<name>A0A2P7YCC4_9PEZI</name>
<feature type="region of interest" description="Disordered" evidence="17">
    <location>
        <begin position="859"/>
        <end position="878"/>
    </location>
</feature>
<dbReference type="EC" id="1.14.14.1" evidence="15"/>
<dbReference type="GO" id="GO:0010181">
    <property type="term" value="F:FMN binding"/>
    <property type="evidence" value="ECO:0007669"/>
    <property type="project" value="UniProtKB-UniRule"/>
</dbReference>
<feature type="binding site" description="axial binding residue" evidence="16">
    <location>
        <position position="402"/>
    </location>
    <ligand>
        <name>heme</name>
        <dbReference type="ChEBI" id="CHEBI:30413"/>
    </ligand>
    <ligandPart>
        <name>Fe</name>
        <dbReference type="ChEBI" id="CHEBI:18248"/>
    </ligandPart>
</feature>
<feature type="compositionally biased region" description="Low complexity" evidence="17">
    <location>
        <begin position="859"/>
        <end position="869"/>
    </location>
</feature>
<keyword evidence="21" id="KW-1185">Reference proteome</keyword>
<dbReference type="SUPFAM" id="SSF52218">
    <property type="entry name" value="Flavoproteins"/>
    <property type="match status" value="1"/>
</dbReference>
<dbReference type="InterPro" id="IPR036396">
    <property type="entry name" value="Cyt_P450_sf"/>
</dbReference>
<feature type="region of interest" description="Disordered" evidence="17">
    <location>
        <begin position="468"/>
        <end position="488"/>
    </location>
</feature>
<dbReference type="InterPro" id="IPR023206">
    <property type="entry name" value="Bifunctional_P450_P450_red"/>
</dbReference>
<evidence type="ECO:0000256" key="1">
    <source>
        <dbReference type="ARBA" id="ARBA00001971"/>
    </source>
</evidence>
<evidence type="ECO:0000256" key="11">
    <source>
        <dbReference type="ARBA" id="ARBA00023002"/>
    </source>
</evidence>
<dbReference type="InterPro" id="IPR001709">
    <property type="entry name" value="Flavoprot_Pyr_Nucl_cyt_Rdtase"/>
</dbReference>
<dbReference type="SUPFAM" id="SSF52343">
    <property type="entry name" value="Ferredoxin reductase-like, C-terminal NADP-linked domain"/>
    <property type="match status" value="1"/>
</dbReference>
<comment type="cofactor">
    <cofactor evidence="1 15 16">
        <name>heme</name>
        <dbReference type="ChEBI" id="CHEBI:30413"/>
    </cofactor>
</comment>
<dbReference type="SUPFAM" id="SSF48264">
    <property type="entry name" value="Cytochrome P450"/>
    <property type="match status" value="1"/>
</dbReference>
<dbReference type="PRINTS" id="PR00369">
    <property type="entry name" value="FLAVODOXIN"/>
</dbReference>
<evidence type="ECO:0000256" key="10">
    <source>
        <dbReference type="ARBA" id="ARBA00022982"/>
    </source>
</evidence>
<feature type="domain" description="FAD-binding FR-type" evidence="19">
    <location>
        <begin position="670"/>
        <end position="912"/>
    </location>
</feature>
<evidence type="ECO:0000256" key="2">
    <source>
        <dbReference type="ARBA" id="ARBA00010018"/>
    </source>
</evidence>
<dbReference type="GO" id="GO:0070330">
    <property type="term" value="F:aromatase activity"/>
    <property type="evidence" value="ECO:0007669"/>
    <property type="project" value="UniProtKB-UniRule"/>
</dbReference>
<accession>A0A2P7YCC4</accession>
<dbReference type="GO" id="GO:0050660">
    <property type="term" value="F:flavin adenine dinucleotide binding"/>
    <property type="evidence" value="ECO:0007669"/>
    <property type="project" value="TreeGrafter"/>
</dbReference>
<dbReference type="InterPro" id="IPR001094">
    <property type="entry name" value="Flavdoxin-like"/>
</dbReference>
<dbReference type="InterPro" id="IPR017938">
    <property type="entry name" value="Riboflavin_synthase-like_b-brl"/>
</dbReference>
<dbReference type="STRING" id="40998.A0A2P7YCC4"/>
<protein>
    <recommendedName>
        <fullName evidence="15">Bifunctional cytochrome P450/NADPH--P450 reductase</fullName>
    </recommendedName>
    <domain>
        <recommendedName>
            <fullName evidence="15">Cytochrome P450</fullName>
            <ecNumber evidence="15">1.14.14.1</ecNumber>
        </recommendedName>
    </domain>
    <domain>
        <recommendedName>
            <fullName evidence="15">NADPH--cytochrome P450 reductase</fullName>
            <ecNumber evidence="15">1.6.2.4</ecNumber>
        </recommendedName>
    </domain>
</protein>
<gene>
    <name evidence="20" type="ORF">B9Z65_7497</name>
</gene>
<keyword evidence="6 15" id="KW-0288">FMN</keyword>
<evidence type="ECO:0000256" key="4">
    <source>
        <dbReference type="ARBA" id="ARBA00022617"/>
    </source>
</evidence>
<dbReference type="InterPro" id="IPR008254">
    <property type="entry name" value="Flavodoxin/NO_synth"/>
</dbReference>
<comment type="catalytic activity">
    <reaction evidence="14 15">
        <text>2 oxidized [cytochrome P450] + NADPH = 2 reduced [cytochrome P450] + NADP(+) + H(+)</text>
        <dbReference type="Rhea" id="RHEA:24040"/>
        <dbReference type="Rhea" id="RHEA-COMP:14627"/>
        <dbReference type="Rhea" id="RHEA-COMP:14628"/>
        <dbReference type="ChEBI" id="CHEBI:15378"/>
        <dbReference type="ChEBI" id="CHEBI:55376"/>
        <dbReference type="ChEBI" id="CHEBI:57783"/>
        <dbReference type="ChEBI" id="CHEBI:58349"/>
        <dbReference type="ChEBI" id="CHEBI:60344"/>
        <dbReference type="EC" id="1.6.2.4"/>
    </reaction>
</comment>
<dbReference type="InterPro" id="IPR001128">
    <property type="entry name" value="Cyt_P450"/>
</dbReference>
<dbReference type="InterPro" id="IPR001433">
    <property type="entry name" value="OxRdtase_FAD/NAD-bd"/>
</dbReference>
<dbReference type="Gene3D" id="1.20.990.10">
    <property type="entry name" value="NADPH-cytochrome p450 Reductase, Chain A, domain 3"/>
    <property type="match status" value="1"/>
</dbReference>
<dbReference type="Proteomes" id="UP000243723">
    <property type="component" value="Unassembled WGS sequence"/>
</dbReference>
<keyword evidence="10 15" id="KW-0249">Electron transport</keyword>
<keyword evidence="13 15" id="KW-0503">Monooxygenase</keyword>
<dbReference type="InterPro" id="IPR003097">
    <property type="entry name" value="CysJ-like_FAD-binding"/>
</dbReference>
<dbReference type="EMBL" id="NHZQ01000448">
    <property type="protein sequence ID" value="PSK33610.1"/>
    <property type="molecule type" value="Genomic_DNA"/>
</dbReference>
<dbReference type="InterPro" id="IPR039261">
    <property type="entry name" value="FNR_nucleotide-bd"/>
</dbReference>